<feature type="domain" description="TATA element modulatory factor 1 TATA binding" evidence="6">
    <location>
        <begin position="805"/>
        <end position="883"/>
    </location>
</feature>
<evidence type="ECO:0000256" key="5">
    <source>
        <dbReference type="SAM" id="MobiDB-lite"/>
    </source>
</evidence>
<feature type="region of interest" description="Disordered" evidence="5">
    <location>
        <begin position="171"/>
        <end position="200"/>
    </location>
</feature>
<dbReference type="EMBL" id="PKPP01000072">
    <property type="protein sequence ID" value="PWA98336.1"/>
    <property type="molecule type" value="Genomic_DNA"/>
</dbReference>
<evidence type="ECO:0000313" key="8">
    <source>
        <dbReference type="Proteomes" id="UP000245207"/>
    </source>
</evidence>
<dbReference type="AlphaFoldDB" id="A0A2U1QK03"/>
<feature type="compositionally biased region" description="Basic and acidic residues" evidence="5">
    <location>
        <begin position="120"/>
        <end position="132"/>
    </location>
</feature>
<feature type="region of interest" description="Disordered" evidence="5">
    <location>
        <begin position="58"/>
        <end position="135"/>
    </location>
</feature>
<reference evidence="7 8" key="1">
    <citation type="journal article" date="2018" name="Mol. Plant">
        <title>The genome of Artemisia annua provides insight into the evolution of Asteraceae family and artemisinin biosynthesis.</title>
        <authorList>
            <person name="Shen Q."/>
            <person name="Zhang L."/>
            <person name="Liao Z."/>
            <person name="Wang S."/>
            <person name="Yan T."/>
            <person name="Shi P."/>
            <person name="Liu M."/>
            <person name="Fu X."/>
            <person name="Pan Q."/>
            <person name="Wang Y."/>
            <person name="Lv Z."/>
            <person name="Lu X."/>
            <person name="Zhang F."/>
            <person name="Jiang W."/>
            <person name="Ma Y."/>
            <person name="Chen M."/>
            <person name="Hao X."/>
            <person name="Li L."/>
            <person name="Tang Y."/>
            <person name="Lv G."/>
            <person name="Zhou Y."/>
            <person name="Sun X."/>
            <person name="Brodelius P.E."/>
            <person name="Rose J.K.C."/>
            <person name="Tang K."/>
        </authorList>
    </citation>
    <scope>NUCLEOTIDE SEQUENCE [LARGE SCALE GENOMIC DNA]</scope>
    <source>
        <strain evidence="8">cv. Huhao1</strain>
        <tissue evidence="7">Leaf</tissue>
    </source>
</reference>
<dbReference type="PANTHER" id="PTHR47347">
    <property type="entry name" value="GOLGIN CANDIDATE 5"/>
    <property type="match status" value="1"/>
</dbReference>
<protein>
    <submittedName>
        <fullName evidence="7">TATA element modulatory factor 1 DNA binding protein</fullName>
    </submittedName>
</protein>
<feature type="region of interest" description="Disordered" evidence="5">
    <location>
        <begin position="674"/>
        <end position="700"/>
    </location>
</feature>
<feature type="compositionally biased region" description="Basic and acidic residues" evidence="5">
    <location>
        <begin position="217"/>
        <end position="229"/>
    </location>
</feature>
<dbReference type="STRING" id="35608.A0A2U1QK03"/>
<feature type="compositionally biased region" description="Basic and acidic residues" evidence="5">
    <location>
        <begin position="70"/>
        <end position="106"/>
    </location>
</feature>
<dbReference type="PANTHER" id="PTHR47347:SF2">
    <property type="entry name" value="GOLGIN CANDIDATE 5"/>
    <property type="match status" value="1"/>
</dbReference>
<gene>
    <name evidence="7" type="ORF">CTI12_AA020240</name>
</gene>
<evidence type="ECO:0000313" key="7">
    <source>
        <dbReference type="EMBL" id="PWA98336.1"/>
    </source>
</evidence>
<keyword evidence="2" id="KW-0333">Golgi apparatus</keyword>
<accession>A0A2U1QK03</accession>
<sequence>MAWLRGRVALGSFPDLAGAVNKISESVKNNIEKNFDNALGSVSNANDSNAWSPEFMPFMGQKDGSGTVDSSKKLESSDKHVSSCKHESKHDSYEKHESLSHPKEVADAEIISTSDTFSASKREAEKPMDTKTDMQGQTDIRTKFQNEAENMAEIPVETCISTSNKANAITDSYTEAEADSQTRPSVNDAVEKSADQVETTSPEINDVQTAFNLHKSEHEPNIKDKVTTHEDEEMESKPLGSQTLPESVEKGQSQLLTSSDDTSEMLSDVVSKEDNENAEVNIVKQLACDDERFEKEHLPSLGSNLHDNADSTVYMEKVKKEMKTMEAALLGATRQAQAKADEIAKLMNENEHLKSIINEKSKSYEADIESLREEYHQRVSALERKVYALTRERDTLRREQNKRSDATALLKEKDEIITQVMAEGEELSKKQAVQESTIRKLRAQIEENKVESLKRDKAATEKLLQEITDKKDAELATQKEHYMNALTAAKEAEARADSRANDEARTELESHLKEVEERETVLVQTLEELRKTISRKEQQAVFREDMLRKDINDLQKRCQASERKCEELVIQVPESTRHLLRQIEAMQESTARKAQAWVEVEKSLNIQLQDAEAIAEAAEERDRAVSERLSQTLSRINVLEAQISSLRSEQTQLTKSLEKERQRLSESRQEFLALKEEADTHKGHSSQLKEEMMQLKRKQKRELQEALTQREFLQQDLEHEKAARLELEKTAHLQLSTPPRQGSTPKPMSPSENGLTCRLSSSGSLSSMEESFFLQASLDSSHDFSERSPRESTVVSYYIKSMTPHAFQLALRQKDGELASYISRLASMESIRDSLSEELLKMTEECEKLRSEVALLPSIKAELEALRVRHSAALELMGERDEEN</sequence>
<comment type="subcellular location">
    <subcellularLocation>
        <location evidence="1">Golgi apparatus</location>
    </subcellularLocation>
</comment>
<feature type="coiled-coil region" evidence="4">
    <location>
        <begin position="825"/>
        <end position="852"/>
    </location>
</feature>
<evidence type="ECO:0000259" key="6">
    <source>
        <dbReference type="Pfam" id="PF12325"/>
    </source>
</evidence>
<feature type="compositionally biased region" description="Polar residues" evidence="5">
    <location>
        <begin position="239"/>
        <end position="260"/>
    </location>
</feature>
<feature type="compositionally biased region" description="Polar residues" evidence="5">
    <location>
        <begin position="733"/>
        <end position="754"/>
    </location>
</feature>
<evidence type="ECO:0000256" key="4">
    <source>
        <dbReference type="SAM" id="Coils"/>
    </source>
</evidence>
<feature type="region of interest" description="Disordered" evidence="5">
    <location>
        <begin position="730"/>
        <end position="760"/>
    </location>
</feature>
<dbReference type="OrthoDB" id="74178at2759"/>
<name>A0A2U1QK03_ARTAN</name>
<dbReference type="InterPro" id="IPR022092">
    <property type="entry name" value="TMF_DNA-bd"/>
</dbReference>
<dbReference type="GO" id="GO:0005794">
    <property type="term" value="C:Golgi apparatus"/>
    <property type="evidence" value="ECO:0007669"/>
    <property type="project" value="UniProtKB-SubCell"/>
</dbReference>
<feature type="region of interest" description="Disordered" evidence="5">
    <location>
        <begin position="217"/>
        <end position="262"/>
    </location>
</feature>
<feature type="coiled-coil region" evidence="4">
    <location>
        <begin position="443"/>
        <end position="470"/>
    </location>
</feature>
<feature type="coiled-coil region" evidence="4">
    <location>
        <begin position="315"/>
        <end position="399"/>
    </location>
</feature>
<feature type="coiled-coil region" evidence="4">
    <location>
        <begin position="501"/>
        <end position="571"/>
    </location>
</feature>
<keyword evidence="8" id="KW-1185">Reference proteome</keyword>
<evidence type="ECO:0000256" key="3">
    <source>
        <dbReference type="ARBA" id="ARBA00023054"/>
    </source>
</evidence>
<comment type="caution">
    <text evidence="7">The sequence shown here is derived from an EMBL/GenBank/DDBJ whole genome shotgun (WGS) entry which is preliminary data.</text>
</comment>
<dbReference type="Pfam" id="PF12325">
    <property type="entry name" value="TMF_TATA_bd"/>
    <property type="match status" value="1"/>
</dbReference>
<proteinExistence type="predicted"/>
<dbReference type="Proteomes" id="UP000245207">
    <property type="component" value="Unassembled WGS sequence"/>
</dbReference>
<evidence type="ECO:0000256" key="2">
    <source>
        <dbReference type="ARBA" id="ARBA00023034"/>
    </source>
</evidence>
<feature type="compositionally biased region" description="Polar residues" evidence="5">
    <location>
        <begin position="171"/>
        <end position="185"/>
    </location>
</feature>
<dbReference type="InterPro" id="IPR022091">
    <property type="entry name" value="TMF_TATA-bd"/>
</dbReference>
<evidence type="ECO:0000256" key="1">
    <source>
        <dbReference type="ARBA" id="ARBA00004555"/>
    </source>
</evidence>
<keyword evidence="3 4" id="KW-0175">Coiled coil</keyword>
<feature type="compositionally biased region" description="Basic and acidic residues" evidence="5">
    <location>
        <begin position="674"/>
        <end position="694"/>
    </location>
</feature>
<dbReference type="Pfam" id="PF12329">
    <property type="entry name" value="TMF_DNA_bd"/>
    <property type="match status" value="1"/>
</dbReference>
<organism evidence="7 8">
    <name type="scientific">Artemisia annua</name>
    <name type="common">Sweet wormwood</name>
    <dbReference type="NCBI Taxonomy" id="35608"/>
    <lineage>
        <taxon>Eukaryota</taxon>
        <taxon>Viridiplantae</taxon>
        <taxon>Streptophyta</taxon>
        <taxon>Embryophyta</taxon>
        <taxon>Tracheophyta</taxon>
        <taxon>Spermatophyta</taxon>
        <taxon>Magnoliopsida</taxon>
        <taxon>eudicotyledons</taxon>
        <taxon>Gunneridae</taxon>
        <taxon>Pentapetalae</taxon>
        <taxon>asterids</taxon>
        <taxon>campanulids</taxon>
        <taxon>Asterales</taxon>
        <taxon>Asteraceae</taxon>
        <taxon>Asteroideae</taxon>
        <taxon>Anthemideae</taxon>
        <taxon>Artemisiinae</taxon>
        <taxon>Artemisia</taxon>
    </lineage>
</organism>